<accession>A0A4S9ALC5</accession>
<gene>
    <name evidence="1" type="ORF">D6D19_00328</name>
</gene>
<protein>
    <submittedName>
        <fullName evidence="1">Uncharacterized protein</fullName>
    </submittedName>
</protein>
<evidence type="ECO:0000313" key="1">
    <source>
        <dbReference type="EMBL" id="THW80602.1"/>
    </source>
</evidence>
<dbReference type="Proteomes" id="UP000308802">
    <property type="component" value="Unassembled WGS sequence"/>
</dbReference>
<dbReference type="EMBL" id="QZAO01000004">
    <property type="protein sequence ID" value="THW80602.1"/>
    <property type="molecule type" value="Genomic_DNA"/>
</dbReference>
<sequence length="208" mass="24236">MAVPGSVNLRNLSGTYNLVSDFHHVDDMQYVVNKQLSDSTDAALQMQGIGWLVRQAVKYSNVTLHVKQFVGEDNLMHIDSEQITTGNIRNLEDRIIDFQWREKDDRIFGKVNGRSRYVQLDEVEDEYLRQGWDGQFLVQEGHQVLQIFVESLGKKPNWTAEQVWGFEVVDGSKRHTRRIIVKKGKEEHKLRLVYDWVVEKDEDADLAY</sequence>
<evidence type="ECO:0000313" key="2">
    <source>
        <dbReference type="Proteomes" id="UP000308802"/>
    </source>
</evidence>
<dbReference type="AlphaFoldDB" id="A0A4S9ALC5"/>
<reference evidence="1 2" key="1">
    <citation type="submission" date="2018-10" db="EMBL/GenBank/DDBJ databases">
        <title>Fifty Aureobasidium pullulans genomes reveal a recombining polyextremotolerant generalist.</title>
        <authorList>
            <person name="Gostincar C."/>
            <person name="Turk M."/>
            <person name="Zajc J."/>
            <person name="Gunde-Cimerman N."/>
        </authorList>
    </citation>
    <scope>NUCLEOTIDE SEQUENCE [LARGE SCALE GENOMIC DNA]</scope>
    <source>
        <strain evidence="1 2">EXF-10659</strain>
    </source>
</reference>
<organism evidence="1 2">
    <name type="scientific">Aureobasidium pullulans</name>
    <name type="common">Black yeast</name>
    <name type="synonym">Pullularia pullulans</name>
    <dbReference type="NCBI Taxonomy" id="5580"/>
    <lineage>
        <taxon>Eukaryota</taxon>
        <taxon>Fungi</taxon>
        <taxon>Dikarya</taxon>
        <taxon>Ascomycota</taxon>
        <taxon>Pezizomycotina</taxon>
        <taxon>Dothideomycetes</taxon>
        <taxon>Dothideomycetidae</taxon>
        <taxon>Dothideales</taxon>
        <taxon>Saccotheciaceae</taxon>
        <taxon>Aureobasidium</taxon>
    </lineage>
</organism>
<comment type="caution">
    <text evidence="1">The sequence shown here is derived from an EMBL/GenBank/DDBJ whole genome shotgun (WGS) entry which is preliminary data.</text>
</comment>
<proteinExistence type="predicted"/>
<dbReference type="PANTHER" id="PTHR38115">
    <property type="entry name" value="LIPOCALIN-LIKE DOMAIN-CONTAINING PROTEIN"/>
    <property type="match status" value="1"/>
</dbReference>
<name>A0A4S9ALC5_AURPU</name>
<dbReference type="PANTHER" id="PTHR38115:SF1">
    <property type="entry name" value="LIPOCALIN-LIKE DOMAIN-CONTAINING PROTEIN"/>
    <property type="match status" value="1"/>
</dbReference>
<dbReference type="InterPro" id="IPR053037">
    <property type="entry name" value="Pericyclase_pydY-like"/>
</dbReference>